<evidence type="ECO:0000313" key="1">
    <source>
        <dbReference type="EMBL" id="OYD50263.1"/>
    </source>
</evidence>
<name>A0A235END0_9BURK</name>
<reference evidence="1 2" key="1">
    <citation type="submission" date="2017-07" db="EMBL/GenBank/DDBJ databases">
        <title>Acidovorax KNDSW TSA 6 genome sequence and assembly.</title>
        <authorList>
            <person name="Mayilraj S."/>
        </authorList>
    </citation>
    <scope>NUCLEOTIDE SEQUENCE [LARGE SCALE GENOMIC DNA]</scope>
    <source>
        <strain evidence="1 2">KNDSW-TSA6</strain>
    </source>
</reference>
<dbReference type="EMBL" id="NOIG01000006">
    <property type="protein sequence ID" value="OYD50263.1"/>
    <property type="molecule type" value="Genomic_DNA"/>
</dbReference>
<organism evidence="1 2">
    <name type="scientific">Acidovorax kalamii</name>
    <dbReference type="NCBI Taxonomy" id="2004485"/>
    <lineage>
        <taxon>Bacteria</taxon>
        <taxon>Pseudomonadati</taxon>
        <taxon>Pseudomonadota</taxon>
        <taxon>Betaproteobacteria</taxon>
        <taxon>Burkholderiales</taxon>
        <taxon>Comamonadaceae</taxon>
        <taxon>Acidovorax</taxon>
    </lineage>
</organism>
<evidence type="ECO:0000313" key="2">
    <source>
        <dbReference type="Proteomes" id="UP000215441"/>
    </source>
</evidence>
<gene>
    <name evidence="1" type="ORF">CBY09_09350</name>
</gene>
<accession>A0A235END0</accession>
<proteinExistence type="predicted"/>
<keyword evidence="2" id="KW-1185">Reference proteome</keyword>
<protein>
    <submittedName>
        <fullName evidence="1">Uncharacterized protein</fullName>
    </submittedName>
</protein>
<comment type="caution">
    <text evidence="1">The sequence shown here is derived from an EMBL/GenBank/DDBJ whole genome shotgun (WGS) entry which is preliminary data.</text>
</comment>
<dbReference type="Proteomes" id="UP000215441">
    <property type="component" value="Unassembled WGS sequence"/>
</dbReference>
<dbReference type="AlphaFoldDB" id="A0A235END0"/>
<sequence>MSLRLGHQVLFSPVESSDYDFVATWLIADVQHFARVQLKELVPAHLNEGATVQALVDGLSKYSGDDLIVAIFLNREGRFSLEEVVFPTLHIAELWFVFATTPDLHMWQLVGDALREPEVSSFRYPT</sequence>